<dbReference type="OrthoDB" id="2984821at2759"/>
<accession>A0A1C7M361</accession>
<organism evidence="1 2">
    <name type="scientific">Grifola frondosa</name>
    <name type="common">Maitake</name>
    <name type="synonym">Polyporus frondosus</name>
    <dbReference type="NCBI Taxonomy" id="5627"/>
    <lineage>
        <taxon>Eukaryota</taxon>
        <taxon>Fungi</taxon>
        <taxon>Dikarya</taxon>
        <taxon>Basidiomycota</taxon>
        <taxon>Agaricomycotina</taxon>
        <taxon>Agaricomycetes</taxon>
        <taxon>Polyporales</taxon>
        <taxon>Grifolaceae</taxon>
        <taxon>Grifola</taxon>
    </lineage>
</organism>
<dbReference type="EMBL" id="LUGG01000011">
    <property type="protein sequence ID" value="OBZ71393.1"/>
    <property type="molecule type" value="Genomic_DNA"/>
</dbReference>
<evidence type="ECO:0000313" key="1">
    <source>
        <dbReference type="EMBL" id="OBZ71393.1"/>
    </source>
</evidence>
<dbReference type="AlphaFoldDB" id="A0A1C7M361"/>
<gene>
    <name evidence="1" type="ORF">A0H81_08889</name>
</gene>
<name>A0A1C7M361_GRIFR</name>
<dbReference type="OMA" id="NWHGANT"/>
<comment type="caution">
    <text evidence="1">The sequence shown here is derived from an EMBL/GenBank/DDBJ whole genome shotgun (WGS) entry which is preliminary data.</text>
</comment>
<evidence type="ECO:0000313" key="2">
    <source>
        <dbReference type="Proteomes" id="UP000092993"/>
    </source>
</evidence>
<reference evidence="1 2" key="1">
    <citation type="submission" date="2016-03" db="EMBL/GenBank/DDBJ databases">
        <title>Whole genome sequencing of Grifola frondosa 9006-11.</title>
        <authorList>
            <person name="Min B."/>
            <person name="Park H."/>
            <person name="Kim J.-G."/>
            <person name="Cho H."/>
            <person name="Oh Y.-L."/>
            <person name="Kong W.-S."/>
            <person name="Choi I.-G."/>
        </authorList>
    </citation>
    <scope>NUCLEOTIDE SEQUENCE [LARGE SCALE GENOMIC DNA]</scope>
    <source>
        <strain evidence="1 2">9006-11</strain>
    </source>
</reference>
<dbReference type="Proteomes" id="UP000092993">
    <property type="component" value="Unassembled WGS sequence"/>
</dbReference>
<keyword evidence="2" id="KW-1185">Reference proteome</keyword>
<sequence>MSINIENAISSLIQSNQPVTISNVITMYLYVTGSVDLLADEASHHQAVIAFEHAMDKYPMISCTEATILKTRLYSAEVSQLRRQYWKEVVGNMNGFRCQCESCGQYYASIPDDLDFDPVNDESSSETRKPVSLVKRRKKRVVRPRYKRPTPLLVDLNTCASTSTSTSTPIL</sequence>
<proteinExistence type="predicted"/>
<protein>
    <submittedName>
        <fullName evidence="1">Uncharacterized protein</fullName>
    </submittedName>
</protein>